<dbReference type="OrthoDB" id="1119698at2"/>
<proteinExistence type="predicted"/>
<sequence length="130" mass="15041">MKVKILSTEEEQIGRIIVNCAYKLHKHLGPGLLEKVYEVCLAHELQKSELNIQRQLDVPIQYDGIQFKEGLRLDLLVEKKVIIEIKAIENVHPVWEAQIISHLKLTNLNLGYLINFNVPLIKNGIHRFIN</sequence>
<dbReference type="EMBL" id="QMFY01000005">
    <property type="protein sequence ID" value="RAW00995.1"/>
    <property type="molecule type" value="Genomic_DNA"/>
</dbReference>
<protein>
    <submittedName>
        <fullName evidence="1">GxxExxY protein</fullName>
    </submittedName>
</protein>
<organism evidence="1 2">
    <name type="scientific">Pseudochryseolinea flava</name>
    <dbReference type="NCBI Taxonomy" id="2059302"/>
    <lineage>
        <taxon>Bacteria</taxon>
        <taxon>Pseudomonadati</taxon>
        <taxon>Bacteroidota</taxon>
        <taxon>Cytophagia</taxon>
        <taxon>Cytophagales</taxon>
        <taxon>Fulvivirgaceae</taxon>
        <taxon>Pseudochryseolinea</taxon>
    </lineage>
</organism>
<evidence type="ECO:0000313" key="2">
    <source>
        <dbReference type="Proteomes" id="UP000251889"/>
    </source>
</evidence>
<gene>
    <name evidence="1" type="ORF">DQQ10_12230</name>
</gene>
<dbReference type="Pfam" id="PF13366">
    <property type="entry name" value="PDDEXK_3"/>
    <property type="match status" value="1"/>
</dbReference>
<dbReference type="InterPro" id="IPR026350">
    <property type="entry name" value="GxxExxY"/>
</dbReference>
<dbReference type="RefSeq" id="WP_112747151.1">
    <property type="nucleotide sequence ID" value="NZ_QMFY01000005.1"/>
</dbReference>
<name>A0A364Y2A0_9BACT</name>
<comment type="caution">
    <text evidence="1">The sequence shown here is derived from an EMBL/GenBank/DDBJ whole genome shotgun (WGS) entry which is preliminary data.</text>
</comment>
<dbReference type="NCBIfam" id="TIGR04256">
    <property type="entry name" value="GxxExxY"/>
    <property type="match status" value="1"/>
</dbReference>
<dbReference type="AlphaFoldDB" id="A0A364Y2A0"/>
<accession>A0A364Y2A0</accession>
<evidence type="ECO:0000313" key="1">
    <source>
        <dbReference type="EMBL" id="RAW00995.1"/>
    </source>
</evidence>
<dbReference type="Proteomes" id="UP000251889">
    <property type="component" value="Unassembled WGS sequence"/>
</dbReference>
<reference evidence="1 2" key="1">
    <citation type="submission" date="2018-06" db="EMBL/GenBank/DDBJ databases">
        <title>Chryseolinea flavus sp. nov., a member of the phylum Bacteroidetes isolated from soil.</title>
        <authorList>
            <person name="Li Y."/>
            <person name="Wang J."/>
        </authorList>
    </citation>
    <scope>NUCLEOTIDE SEQUENCE [LARGE SCALE GENOMIC DNA]</scope>
    <source>
        <strain evidence="1 2">SDU1-6</strain>
    </source>
</reference>
<keyword evidence="2" id="KW-1185">Reference proteome</keyword>